<dbReference type="EMBL" id="LMXB01000134">
    <property type="protein sequence ID" value="KUO14729.1"/>
    <property type="molecule type" value="Genomic_DNA"/>
</dbReference>
<evidence type="ECO:0000256" key="1">
    <source>
        <dbReference type="SAM" id="Phobius"/>
    </source>
</evidence>
<keyword evidence="1" id="KW-0472">Membrane</keyword>
<reference evidence="2 3" key="1">
    <citation type="submission" date="2015-10" db="EMBL/GenBank/DDBJ databases">
        <title>Draft genome sequence of Streptomyces sp. RV15, isolated from a marine sponge.</title>
        <authorList>
            <person name="Ruckert C."/>
            <person name="Abdelmohsen U.R."/>
            <person name="Winkler A."/>
            <person name="Hentschel U."/>
            <person name="Kalinowski J."/>
            <person name="Kampfer P."/>
            <person name="Glaeser S."/>
        </authorList>
    </citation>
    <scope>NUCLEOTIDE SEQUENCE [LARGE SCALE GENOMIC DNA]</scope>
    <source>
        <strain evidence="2 3">RV15</strain>
    </source>
</reference>
<organism evidence="2 3">
    <name type="scientific">Streptomyces dysideae</name>
    <dbReference type="NCBI Taxonomy" id="909626"/>
    <lineage>
        <taxon>Bacteria</taxon>
        <taxon>Bacillati</taxon>
        <taxon>Actinomycetota</taxon>
        <taxon>Actinomycetes</taxon>
        <taxon>Kitasatosporales</taxon>
        <taxon>Streptomycetaceae</taxon>
        <taxon>Streptomyces</taxon>
    </lineage>
</organism>
<evidence type="ECO:0000313" key="2">
    <source>
        <dbReference type="EMBL" id="KUO14729.1"/>
    </source>
</evidence>
<feature type="transmembrane region" description="Helical" evidence="1">
    <location>
        <begin position="213"/>
        <end position="233"/>
    </location>
</feature>
<protein>
    <submittedName>
        <fullName evidence="2">Uncharacterized protein</fullName>
    </submittedName>
</protein>
<dbReference type="Proteomes" id="UP000053260">
    <property type="component" value="Unassembled WGS sequence"/>
</dbReference>
<keyword evidence="3" id="KW-1185">Reference proteome</keyword>
<dbReference type="RefSeq" id="WP_067035245.1">
    <property type="nucleotide sequence ID" value="NZ_KQ949130.1"/>
</dbReference>
<feature type="transmembrane region" description="Helical" evidence="1">
    <location>
        <begin position="145"/>
        <end position="169"/>
    </location>
</feature>
<gene>
    <name evidence="2" type="ORF">AQJ91_45360</name>
</gene>
<name>A0A101UQ01_9ACTN</name>
<accession>A0A101UQ01</accession>
<feature type="transmembrane region" description="Helical" evidence="1">
    <location>
        <begin position="189"/>
        <end position="207"/>
    </location>
</feature>
<proteinExistence type="predicted"/>
<dbReference type="AlphaFoldDB" id="A0A101UQ01"/>
<sequence>MPMYRKKVIKPWQLVLLGLPLMIAGVGAPAVMMPSALADERAYTAAPQCPVGTPPEAPGDCLSRRNATVLGKDITGVDKTRKYYLILGFADGSQQRVRLQSGISNQKKVEQGEPVTVTAWRHEIREIATRDDELLTTTAYPVGSYLPLMLVAVSMTPLGGSVLWMAYWVRRLRHAGRSIESAGRWHTSVPFVTAMLYAIVAGVAVAASPTLAVGAAAAGVAAVGAVLIAALRWRGEQAKAERRAAALLASVGVGVPVTEMLLPARVIGEVPYSREDCDHLVVGPAGLTATPDPRGLAGRIPLPASLAFVRLHASVALAPRATGLVRPLFVECRDGDREVLIAVGRDHVPWVLGALRAQPQGVGY</sequence>
<keyword evidence="1" id="KW-1133">Transmembrane helix</keyword>
<evidence type="ECO:0000313" key="3">
    <source>
        <dbReference type="Proteomes" id="UP000053260"/>
    </source>
</evidence>
<dbReference type="OrthoDB" id="4332110at2"/>
<comment type="caution">
    <text evidence="2">The sequence shown here is derived from an EMBL/GenBank/DDBJ whole genome shotgun (WGS) entry which is preliminary data.</text>
</comment>
<keyword evidence="1" id="KW-0812">Transmembrane</keyword>